<dbReference type="RefSeq" id="XP_024581847.1">
    <property type="nucleotide sequence ID" value="XM_024716228.1"/>
</dbReference>
<accession>A0A0P1AT88</accession>
<organism evidence="1 2">
    <name type="scientific">Plasmopara halstedii</name>
    <name type="common">Downy mildew of sunflower</name>
    <dbReference type="NCBI Taxonomy" id="4781"/>
    <lineage>
        <taxon>Eukaryota</taxon>
        <taxon>Sar</taxon>
        <taxon>Stramenopiles</taxon>
        <taxon>Oomycota</taxon>
        <taxon>Peronosporomycetes</taxon>
        <taxon>Peronosporales</taxon>
        <taxon>Peronosporaceae</taxon>
        <taxon>Plasmopara</taxon>
    </lineage>
</organism>
<dbReference type="AlphaFoldDB" id="A0A0P1AT88"/>
<dbReference type="Proteomes" id="UP000054928">
    <property type="component" value="Unassembled WGS sequence"/>
</dbReference>
<protein>
    <submittedName>
        <fullName evidence="1">Uncharacterized protein</fullName>
    </submittedName>
</protein>
<keyword evidence="2" id="KW-1185">Reference proteome</keyword>
<evidence type="ECO:0000313" key="2">
    <source>
        <dbReference type="Proteomes" id="UP000054928"/>
    </source>
</evidence>
<dbReference type="GeneID" id="36396825"/>
<dbReference type="OrthoDB" id="331341at2759"/>
<dbReference type="EMBL" id="CCYD01001577">
    <property type="protein sequence ID" value="CEG45478.1"/>
    <property type="molecule type" value="Genomic_DNA"/>
</dbReference>
<evidence type="ECO:0000313" key="1">
    <source>
        <dbReference type="EMBL" id="CEG45478.1"/>
    </source>
</evidence>
<sequence length="76" mass="8937">MRVRSGDKRKRVQRCENESAQTLEEKYQFEHVTEAADFLMRLGDVGVYSKTNEEFISEKKALETRAPRATERRTDL</sequence>
<reference evidence="2" key="1">
    <citation type="submission" date="2014-09" db="EMBL/GenBank/DDBJ databases">
        <authorList>
            <person name="Sharma Rahul"/>
            <person name="Thines Marco"/>
        </authorList>
    </citation>
    <scope>NUCLEOTIDE SEQUENCE [LARGE SCALE GENOMIC DNA]</scope>
</reference>
<dbReference type="STRING" id="4781.A0A0P1AT88"/>
<name>A0A0P1AT88_PLAHL</name>
<proteinExistence type="predicted"/>